<evidence type="ECO:0000313" key="7">
    <source>
        <dbReference type="EMBL" id="MBE9253609.1"/>
    </source>
</evidence>
<gene>
    <name evidence="7" type="ORF">IQ217_07025</name>
</gene>
<dbReference type="Pfam" id="PF00413">
    <property type="entry name" value="Peptidase_M10"/>
    <property type="match status" value="1"/>
</dbReference>
<dbReference type="CDD" id="cd04279">
    <property type="entry name" value="ZnMc_MMP_like_1"/>
    <property type="match status" value="1"/>
</dbReference>
<evidence type="ECO:0000256" key="1">
    <source>
        <dbReference type="ARBA" id="ARBA00022670"/>
    </source>
</evidence>
<evidence type="ECO:0000256" key="2">
    <source>
        <dbReference type="ARBA" id="ARBA00022723"/>
    </source>
</evidence>
<sequence length="261" mass="29022">MKERIKPWAYFLALLLLTLLLVKLPAIASNGDKPTLPALQVHPLPPELVDLGISLENRSFPGDDGSDYFAQVQSSPLGHLVWSRFPVTVAVDYPPALTPGSAAQKRYYTWQQAIKTAIADWQSVFPLTIVENTTEADIAIFYREPPLSRTVDPETGLVSFGRARTAQASYEFYWTDTSPPQLRHRMAIAIKPGLAPLSLQGTARHELGHALGIWGHSDREEDALYPAQTADVPAISPRDLRTLYRIYQQPTRLGWPAPVTD</sequence>
<proteinExistence type="predicted"/>
<keyword evidence="8" id="KW-1185">Reference proteome</keyword>
<name>A0ABR9VQI5_9SYNC</name>
<evidence type="ECO:0000256" key="4">
    <source>
        <dbReference type="ARBA" id="ARBA00022833"/>
    </source>
</evidence>
<dbReference type="SMART" id="SM00235">
    <property type="entry name" value="ZnMc"/>
    <property type="match status" value="1"/>
</dbReference>
<protein>
    <submittedName>
        <fullName evidence="7">Matrixin family metalloprotease</fullName>
    </submittedName>
</protein>
<keyword evidence="4" id="KW-0862">Zinc</keyword>
<keyword evidence="5 7" id="KW-0482">Metalloprotease</keyword>
<dbReference type="RefSeq" id="WP_194019401.1">
    <property type="nucleotide sequence ID" value="NZ_JADEVV010000015.1"/>
</dbReference>
<dbReference type="SUPFAM" id="SSF55486">
    <property type="entry name" value="Metalloproteases ('zincins'), catalytic domain"/>
    <property type="match status" value="1"/>
</dbReference>
<keyword evidence="1" id="KW-0645">Protease</keyword>
<comment type="caution">
    <text evidence="7">The sequence shown here is derived from an EMBL/GenBank/DDBJ whole genome shotgun (WGS) entry which is preliminary data.</text>
</comment>
<dbReference type="InterPro" id="IPR006026">
    <property type="entry name" value="Peptidase_Metallo"/>
</dbReference>
<dbReference type="EMBL" id="JADEVV010000015">
    <property type="protein sequence ID" value="MBE9253609.1"/>
    <property type="molecule type" value="Genomic_DNA"/>
</dbReference>
<dbReference type="InterPro" id="IPR024079">
    <property type="entry name" value="MetalloPept_cat_dom_sf"/>
</dbReference>
<evidence type="ECO:0000256" key="5">
    <source>
        <dbReference type="ARBA" id="ARBA00023049"/>
    </source>
</evidence>
<accession>A0ABR9VQI5</accession>
<dbReference type="Proteomes" id="UP000658720">
    <property type="component" value="Unassembled WGS sequence"/>
</dbReference>
<evidence type="ECO:0000256" key="3">
    <source>
        <dbReference type="ARBA" id="ARBA00022801"/>
    </source>
</evidence>
<keyword evidence="2" id="KW-0479">Metal-binding</keyword>
<dbReference type="Gene3D" id="3.40.390.10">
    <property type="entry name" value="Collagenase (Catalytic Domain)"/>
    <property type="match status" value="1"/>
</dbReference>
<feature type="domain" description="Peptidase metallopeptidase" evidence="6">
    <location>
        <begin position="78"/>
        <end position="249"/>
    </location>
</feature>
<organism evidence="7 8">
    <name type="scientific">Synechocystis salina LEGE 00031</name>
    <dbReference type="NCBI Taxonomy" id="1828736"/>
    <lineage>
        <taxon>Bacteria</taxon>
        <taxon>Bacillati</taxon>
        <taxon>Cyanobacteriota</taxon>
        <taxon>Cyanophyceae</taxon>
        <taxon>Synechococcales</taxon>
        <taxon>Merismopediaceae</taxon>
        <taxon>Synechocystis</taxon>
    </lineage>
</organism>
<evidence type="ECO:0000259" key="6">
    <source>
        <dbReference type="SMART" id="SM00235"/>
    </source>
</evidence>
<keyword evidence="3" id="KW-0378">Hydrolase</keyword>
<reference evidence="7 8" key="1">
    <citation type="submission" date="2020-10" db="EMBL/GenBank/DDBJ databases">
        <authorList>
            <person name="Castelo-Branco R."/>
            <person name="Eusebio N."/>
            <person name="Adriana R."/>
            <person name="Vieira A."/>
            <person name="Brugerolle De Fraissinette N."/>
            <person name="Rezende De Castro R."/>
            <person name="Schneider M.P."/>
            <person name="Vasconcelos V."/>
            <person name="Leao P.N."/>
        </authorList>
    </citation>
    <scope>NUCLEOTIDE SEQUENCE [LARGE SCALE GENOMIC DNA]</scope>
    <source>
        <strain evidence="7 8">LEGE 00031</strain>
    </source>
</reference>
<dbReference type="InterPro" id="IPR001818">
    <property type="entry name" value="Pept_M10_metallopeptidase"/>
</dbReference>
<dbReference type="PANTHER" id="PTHR10201">
    <property type="entry name" value="MATRIX METALLOPROTEINASE"/>
    <property type="match status" value="1"/>
</dbReference>
<evidence type="ECO:0000313" key="8">
    <source>
        <dbReference type="Proteomes" id="UP000658720"/>
    </source>
</evidence>
<dbReference type="PANTHER" id="PTHR10201:SF323">
    <property type="entry name" value="MATRIX METALLOPROTEINASE-21"/>
    <property type="match status" value="1"/>
</dbReference>
<dbReference type="GO" id="GO:0008237">
    <property type="term" value="F:metallopeptidase activity"/>
    <property type="evidence" value="ECO:0007669"/>
    <property type="project" value="UniProtKB-KW"/>
</dbReference>